<organism evidence="1">
    <name type="scientific">marine metagenome</name>
    <dbReference type="NCBI Taxonomy" id="408172"/>
    <lineage>
        <taxon>unclassified sequences</taxon>
        <taxon>metagenomes</taxon>
        <taxon>ecological metagenomes</taxon>
    </lineage>
</organism>
<proteinExistence type="predicted"/>
<name>A0A381WVJ9_9ZZZZ</name>
<sequence length="180" mass="20779">MKIISTILICCVTLILFNNSTLAQNQDTQKKELVQLTVEQRWQRSSWLLDVMMIAGINQAKSRGNTAKNYAEFLADLYAPGWEGITQPWGMFRAMHRNSQVTPGFEMKILKESENAITFRFNRAYKSRFGDDGLSYGVSIKEYEEMLKVFHGAVATHLGFNYNQRLDGDWNVITIRNKKR</sequence>
<gene>
    <name evidence="1" type="ORF">METZ01_LOCUS109388</name>
</gene>
<accession>A0A381WVJ9</accession>
<protein>
    <submittedName>
        <fullName evidence="1">Uncharacterized protein</fullName>
    </submittedName>
</protein>
<reference evidence="1" key="1">
    <citation type="submission" date="2018-05" db="EMBL/GenBank/DDBJ databases">
        <authorList>
            <person name="Lanie J.A."/>
            <person name="Ng W.-L."/>
            <person name="Kazmierczak K.M."/>
            <person name="Andrzejewski T.M."/>
            <person name="Davidsen T.M."/>
            <person name="Wayne K.J."/>
            <person name="Tettelin H."/>
            <person name="Glass J.I."/>
            <person name="Rusch D."/>
            <person name="Podicherti R."/>
            <person name="Tsui H.-C.T."/>
            <person name="Winkler M.E."/>
        </authorList>
    </citation>
    <scope>NUCLEOTIDE SEQUENCE</scope>
</reference>
<evidence type="ECO:0000313" key="1">
    <source>
        <dbReference type="EMBL" id="SVA56534.1"/>
    </source>
</evidence>
<dbReference type="EMBL" id="UINC01013028">
    <property type="protein sequence ID" value="SVA56534.1"/>
    <property type="molecule type" value="Genomic_DNA"/>
</dbReference>
<dbReference type="AlphaFoldDB" id="A0A381WVJ9"/>